<evidence type="ECO:0000313" key="3">
    <source>
        <dbReference type="EMBL" id="KKG84519.1"/>
    </source>
</evidence>
<dbReference type="Proteomes" id="UP000034820">
    <property type="component" value="Unassembled WGS sequence"/>
</dbReference>
<name>A0A0F8IYM7_METMZ</name>
<dbReference type="RefSeq" id="WP_048040810.1">
    <property type="nucleotide sequence ID" value="NZ_JJPZ01000146.1"/>
</dbReference>
<comment type="caution">
    <text evidence="3">The sequence shown here is derived from an EMBL/GenBank/DDBJ whole genome shotgun (WGS) entry which is preliminary data.</text>
</comment>
<dbReference type="Proteomes" id="UP000034944">
    <property type="component" value="Unassembled WGS sequence"/>
</dbReference>
<protein>
    <submittedName>
        <fullName evidence="3">Uncharacterized protein</fullName>
    </submittedName>
</protein>
<dbReference type="Proteomes" id="UP000033889">
    <property type="component" value="Unassembled WGS sequence"/>
</dbReference>
<evidence type="ECO:0000313" key="9">
    <source>
        <dbReference type="Proteomes" id="UP000034944"/>
    </source>
</evidence>
<accession>A0A0F8IYM7</accession>
<dbReference type="EMBL" id="JJPY01000045">
    <property type="protein sequence ID" value="KKH09967.1"/>
    <property type="molecule type" value="Genomic_DNA"/>
</dbReference>
<evidence type="ECO:0000313" key="5">
    <source>
        <dbReference type="EMBL" id="KKH09967.1"/>
    </source>
</evidence>
<feature type="transmembrane region" description="Helical" evidence="1">
    <location>
        <begin position="57"/>
        <end position="76"/>
    </location>
</feature>
<sequence>MLFGLSFGWWIATGYMILHSIMFIETNIRRLRDPIAYKAHYEAKNIPCPTKFEVLKLYIFGLISSFALGAALTYFFG</sequence>
<keyword evidence="1" id="KW-0472">Membrane</keyword>
<evidence type="ECO:0000313" key="6">
    <source>
        <dbReference type="Proteomes" id="UP000033889"/>
    </source>
</evidence>
<dbReference type="AlphaFoldDB" id="A0A0F8IYM7"/>
<dbReference type="PATRIC" id="fig|2209.71.peg.3872"/>
<evidence type="ECO:0000313" key="7">
    <source>
        <dbReference type="Proteomes" id="UP000034074"/>
    </source>
</evidence>
<feature type="transmembrane region" description="Helical" evidence="1">
    <location>
        <begin position="6"/>
        <end position="24"/>
    </location>
</feature>
<keyword evidence="1" id="KW-1133">Transmembrane helix</keyword>
<proteinExistence type="predicted"/>
<dbReference type="EMBL" id="JJPN01000006">
    <property type="protein sequence ID" value="KKG75614.1"/>
    <property type="molecule type" value="Genomic_DNA"/>
</dbReference>
<evidence type="ECO:0000313" key="8">
    <source>
        <dbReference type="Proteomes" id="UP000034820"/>
    </source>
</evidence>
<evidence type="ECO:0000256" key="1">
    <source>
        <dbReference type="SAM" id="Phobius"/>
    </source>
</evidence>
<evidence type="ECO:0000313" key="4">
    <source>
        <dbReference type="EMBL" id="KKH07214.1"/>
    </source>
</evidence>
<dbReference type="Proteomes" id="UP000034074">
    <property type="component" value="Unassembled WGS sequence"/>
</dbReference>
<reference evidence="6 7" key="1">
    <citation type="journal article" date="2015" name="ISME J.">
        <title>Genomic and phenotypic differentiation among Methanosarcina mazei populations from Columbia River sediment.</title>
        <authorList>
            <person name="Youngblut N.D."/>
            <person name="Wirth J.S."/>
            <person name="Henriksen J.R."/>
            <person name="Smith M."/>
            <person name="Simon H."/>
            <person name="Metcalf W.W."/>
            <person name="Whitaker R.J."/>
        </authorList>
    </citation>
    <scope>NUCLEOTIDE SEQUENCE [LARGE SCALE GENOMIC DNA]</scope>
    <source>
        <strain evidence="2 7">3.H.A.1A.2</strain>
        <strain evidence="3 6">3.H.A.2.5</strain>
        <strain evidence="5 8">3.H.T.1A.1</strain>
        <strain evidence="4 9">3.H.T.1A.2</strain>
    </source>
</reference>
<gene>
    <name evidence="2" type="ORF">DU46_17680</name>
    <name evidence="5" type="ORF">DU51_00605</name>
    <name evidence="3" type="ORF">DU61_18320</name>
    <name evidence="4" type="ORF">DU62_15965</name>
</gene>
<evidence type="ECO:0000313" key="2">
    <source>
        <dbReference type="EMBL" id="KKG75614.1"/>
    </source>
</evidence>
<dbReference type="EMBL" id="JJPQ01000038">
    <property type="protein sequence ID" value="KKG84519.1"/>
    <property type="molecule type" value="Genomic_DNA"/>
</dbReference>
<keyword evidence="1" id="KW-0812">Transmembrane</keyword>
<dbReference type="EMBL" id="JJPZ01000146">
    <property type="protein sequence ID" value="KKH07214.1"/>
    <property type="molecule type" value="Genomic_DNA"/>
</dbReference>
<organism evidence="3 6">
    <name type="scientific">Methanosarcina mazei</name>
    <name type="common">Methanosarcina frisia</name>
    <dbReference type="NCBI Taxonomy" id="2209"/>
    <lineage>
        <taxon>Archaea</taxon>
        <taxon>Methanobacteriati</taxon>
        <taxon>Methanobacteriota</taxon>
        <taxon>Stenosarchaea group</taxon>
        <taxon>Methanomicrobia</taxon>
        <taxon>Methanosarcinales</taxon>
        <taxon>Methanosarcinaceae</taxon>
        <taxon>Methanosarcina</taxon>
    </lineage>
</organism>